<gene>
    <name evidence="8" type="ORF">AMTR_s00080p00161580</name>
</gene>
<name>W1P4Z8_AMBTC</name>
<evidence type="ECO:0000256" key="3">
    <source>
        <dbReference type="ARBA" id="ARBA00022737"/>
    </source>
</evidence>
<keyword evidence="9" id="KW-1185">Reference proteome</keyword>
<dbReference type="InterPro" id="IPR001807">
    <property type="entry name" value="ClC"/>
</dbReference>
<evidence type="ECO:0000256" key="1">
    <source>
        <dbReference type="ARBA" id="ARBA00004141"/>
    </source>
</evidence>
<reference evidence="9" key="1">
    <citation type="journal article" date="2013" name="Science">
        <title>The Amborella genome and the evolution of flowering plants.</title>
        <authorList>
            <consortium name="Amborella Genome Project"/>
        </authorList>
    </citation>
    <scope>NUCLEOTIDE SEQUENCE [LARGE SCALE GENOMIC DNA]</scope>
</reference>
<keyword evidence="4 7" id="KW-1133">Transmembrane helix</keyword>
<feature type="transmembrane region" description="Helical" evidence="7">
    <location>
        <begin position="97"/>
        <end position="119"/>
    </location>
</feature>
<dbReference type="AlphaFoldDB" id="W1P4Z8"/>
<protein>
    <submittedName>
        <fullName evidence="8">Uncharacterized protein</fullName>
    </submittedName>
</protein>
<dbReference type="InterPro" id="IPR051280">
    <property type="entry name" value="Cl-channel/antiporter"/>
</dbReference>
<dbReference type="Pfam" id="PF00654">
    <property type="entry name" value="Voltage_CLC"/>
    <property type="match status" value="1"/>
</dbReference>
<evidence type="ECO:0000256" key="2">
    <source>
        <dbReference type="ARBA" id="ARBA00022692"/>
    </source>
</evidence>
<dbReference type="STRING" id="13333.W1P4Z8"/>
<keyword evidence="5" id="KW-0129">CBS domain</keyword>
<sequence>MCHLPPHLMLPRKVPSLARQLAVPPAPKGSFLGSPASCTRCPEILKEPCQTVGRSGNFKRFNYPPGLTNGLASLFLNTNTNDGAISSTLHYPHKPQIFCFHLLTYGVALPSGLFIPGASYGCLVGRAIASSLPDLDPRLFALLGAASFLGGTMCMTVFCLCNPSGAYKQPQHAPPFDAPSSNLENRGRCF</sequence>
<evidence type="ECO:0000256" key="7">
    <source>
        <dbReference type="SAM" id="Phobius"/>
    </source>
</evidence>
<proteinExistence type="predicted"/>
<keyword evidence="6 7" id="KW-0472">Membrane</keyword>
<dbReference type="PANTHER" id="PTHR11689:SF144">
    <property type="entry name" value="CHLORIDE CHANNEL PROTEIN"/>
    <property type="match status" value="1"/>
</dbReference>
<feature type="transmembrane region" description="Helical" evidence="7">
    <location>
        <begin position="139"/>
        <end position="161"/>
    </location>
</feature>
<keyword evidence="3" id="KW-0677">Repeat</keyword>
<dbReference type="InterPro" id="IPR014743">
    <property type="entry name" value="Cl-channel_core"/>
</dbReference>
<dbReference type="HOGENOM" id="CLU_1429840_0_0_1"/>
<dbReference type="PANTHER" id="PTHR11689">
    <property type="entry name" value="CHLORIDE CHANNEL PROTEIN CLC FAMILY MEMBER"/>
    <property type="match status" value="1"/>
</dbReference>
<dbReference type="PRINTS" id="PR00762">
    <property type="entry name" value="CLCHANNEL"/>
</dbReference>
<comment type="subcellular location">
    <subcellularLocation>
        <location evidence="1">Membrane</location>
        <topology evidence="1">Multi-pass membrane protein</topology>
    </subcellularLocation>
</comment>
<organism evidence="8 9">
    <name type="scientific">Amborella trichopoda</name>
    <dbReference type="NCBI Taxonomy" id="13333"/>
    <lineage>
        <taxon>Eukaryota</taxon>
        <taxon>Viridiplantae</taxon>
        <taxon>Streptophyta</taxon>
        <taxon>Embryophyta</taxon>
        <taxon>Tracheophyta</taxon>
        <taxon>Spermatophyta</taxon>
        <taxon>Magnoliopsida</taxon>
        <taxon>Amborellales</taxon>
        <taxon>Amborellaceae</taxon>
        <taxon>Amborella</taxon>
    </lineage>
</organism>
<evidence type="ECO:0000313" key="8">
    <source>
        <dbReference type="EMBL" id="ERN04967.1"/>
    </source>
</evidence>
<dbReference type="GO" id="GO:0016020">
    <property type="term" value="C:membrane"/>
    <property type="evidence" value="ECO:0007669"/>
    <property type="project" value="UniProtKB-SubCell"/>
</dbReference>
<evidence type="ECO:0000256" key="6">
    <source>
        <dbReference type="ARBA" id="ARBA00023136"/>
    </source>
</evidence>
<dbReference type="Gramene" id="ERN04967">
    <property type="protein sequence ID" value="ERN04967"/>
    <property type="gene ID" value="AMTR_s00080p00161580"/>
</dbReference>
<dbReference type="GO" id="GO:0015108">
    <property type="term" value="F:chloride transmembrane transporter activity"/>
    <property type="evidence" value="ECO:0007669"/>
    <property type="project" value="InterPro"/>
</dbReference>
<accession>W1P4Z8</accession>
<dbReference type="Proteomes" id="UP000017836">
    <property type="component" value="Unassembled WGS sequence"/>
</dbReference>
<dbReference type="eggNOG" id="KOG0474">
    <property type="taxonomic scope" value="Eukaryota"/>
</dbReference>
<dbReference type="SUPFAM" id="SSF81340">
    <property type="entry name" value="Clc chloride channel"/>
    <property type="match status" value="1"/>
</dbReference>
<evidence type="ECO:0000313" key="9">
    <source>
        <dbReference type="Proteomes" id="UP000017836"/>
    </source>
</evidence>
<evidence type="ECO:0000256" key="5">
    <source>
        <dbReference type="ARBA" id="ARBA00023122"/>
    </source>
</evidence>
<keyword evidence="2 7" id="KW-0812">Transmembrane</keyword>
<evidence type="ECO:0000256" key="4">
    <source>
        <dbReference type="ARBA" id="ARBA00022989"/>
    </source>
</evidence>
<dbReference type="Gene3D" id="1.10.3080.10">
    <property type="entry name" value="Clc chloride channel"/>
    <property type="match status" value="1"/>
</dbReference>
<dbReference type="EMBL" id="KI394095">
    <property type="protein sequence ID" value="ERN04967.1"/>
    <property type="molecule type" value="Genomic_DNA"/>
</dbReference>